<evidence type="ECO:0000313" key="2">
    <source>
        <dbReference type="EMBL" id="CAK8993610.1"/>
    </source>
</evidence>
<organism evidence="1 3">
    <name type="scientific">Durusdinium trenchii</name>
    <dbReference type="NCBI Taxonomy" id="1381693"/>
    <lineage>
        <taxon>Eukaryota</taxon>
        <taxon>Sar</taxon>
        <taxon>Alveolata</taxon>
        <taxon>Dinophyceae</taxon>
        <taxon>Suessiales</taxon>
        <taxon>Symbiodiniaceae</taxon>
        <taxon>Durusdinium</taxon>
    </lineage>
</organism>
<sequence length="120" mass="12691">MARSLLAGLSLPASASSVFGARERQLSAPAFSARAPARAGALQFPRRAPSLCSTRIRTVHGEKMTGSMSGEADWSEVRGLCGICGLAVWCKAKVVDGNPIFGVASRRPIDAHAEILWAIR</sequence>
<evidence type="ECO:0000313" key="1">
    <source>
        <dbReference type="EMBL" id="CAK8993526.1"/>
    </source>
</evidence>
<comment type="caution">
    <text evidence="1">The sequence shown here is derived from an EMBL/GenBank/DDBJ whole genome shotgun (WGS) entry which is preliminary data.</text>
</comment>
<name>A0ABP0HTK0_9DINO</name>
<dbReference type="EMBL" id="CAXAMM010001814">
    <property type="protein sequence ID" value="CAK8993526.1"/>
    <property type="molecule type" value="Genomic_DNA"/>
</dbReference>
<evidence type="ECO:0000313" key="3">
    <source>
        <dbReference type="Proteomes" id="UP001642464"/>
    </source>
</evidence>
<protein>
    <submittedName>
        <fullName evidence="1">Uncharacterized protein</fullName>
    </submittedName>
</protein>
<proteinExistence type="predicted"/>
<dbReference type="EMBL" id="CAXAMM010001836">
    <property type="protein sequence ID" value="CAK8993610.1"/>
    <property type="molecule type" value="Genomic_DNA"/>
</dbReference>
<gene>
    <name evidence="1" type="ORF">SCF082_LOCUS3537</name>
    <name evidence="2" type="ORF">SCF082_LOCUS3569</name>
</gene>
<accession>A0ABP0HTK0</accession>
<keyword evidence="3" id="KW-1185">Reference proteome</keyword>
<reference evidence="1 3" key="1">
    <citation type="submission" date="2024-02" db="EMBL/GenBank/DDBJ databases">
        <authorList>
            <person name="Chen Y."/>
            <person name="Shah S."/>
            <person name="Dougan E. K."/>
            <person name="Thang M."/>
            <person name="Chan C."/>
        </authorList>
    </citation>
    <scope>NUCLEOTIDE SEQUENCE [LARGE SCALE GENOMIC DNA]</scope>
</reference>
<dbReference type="Proteomes" id="UP001642464">
    <property type="component" value="Unassembled WGS sequence"/>
</dbReference>